<evidence type="ECO:0000256" key="2">
    <source>
        <dbReference type="ARBA" id="ARBA00023015"/>
    </source>
</evidence>
<evidence type="ECO:0000259" key="6">
    <source>
        <dbReference type="PROSITE" id="PS50977"/>
    </source>
</evidence>
<protein>
    <submittedName>
        <fullName evidence="7">Transcriptional regulator</fullName>
    </submittedName>
</protein>
<dbReference type="Pfam" id="PF00440">
    <property type="entry name" value="TetR_N"/>
    <property type="match status" value="1"/>
</dbReference>
<feature type="domain" description="HTH tetR-type" evidence="6">
    <location>
        <begin position="13"/>
        <end position="73"/>
    </location>
</feature>
<feature type="DNA-binding region" description="H-T-H motif" evidence="5">
    <location>
        <begin position="36"/>
        <end position="55"/>
    </location>
</feature>
<keyword evidence="8" id="KW-1185">Reference proteome</keyword>
<reference evidence="7 8" key="1">
    <citation type="submission" date="2015-09" db="EMBL/GenBank/DDBJ databases">
        <title>Genome sequencing project for genomic taxonomy and phylogenomics of Bacillus-like bacteria.</title>
        <authorList>
            <person name="Liu B."/>
            <person name="Wang J."/>
            <person name="Zhu Y."/>
            <person name="Liu G."/>
            <person name="Chen Q."/>
            <person name="Chen Z."/>
            <person name="Lan J."/>
            <person name="Che J."/>
            <person name="Ge C."/>
            <person name="Shi H."/>
            <person name="Pan Z."/>
            <person name="Liu X."/>
        </authorList>
    </citation>
    <scope>NUCLEOTIDE SEQUENCE [LARGE SCALE GENOMIC DNA]</scope>
    <source>
        <strain evidence="7 8">DSM 8552</strain>
    </source>
</reference>
<dbReference type="Proteomes" id="UP000051063">
    <property type="component" value="Unassembled WGS sequence"/>
</dbReference>
<gene>
    <name evidence="7" type="ORF">AN963_14110</name>
</gene>
<evidence type="ECO:0000256" key="5">
    <source>
        <dbReference type="PROSITE-ProRule" id="PRU00335"/>
    </source>
</evidence>
<evidence type="ECO:0000313" key="7">
    <source>
        <dbReference type="EMBL" id="KQL47229.1"/>
    </source>
</evidence>
<dbReference type="PRINTS" id="PR00455">
    <property type="entry name" value="HTHTETR"/>
</dbReference>
<proteinExistence type="predicted"/>
<evidence type="ECO:0000313" key="8">
    <source>
        <dbReference type="Proteomes" id="UP000051063"/>
    </source>
</evidence>
<accession>A0ABR5N9C7</accession>
<sequence>MPSSSQPAPSKAKAKRSFLIEQATLCLAQKGYAHVSLRDIAKASGVSLGILHYYFASKEDLLLAVIASYKDSFIQELETAVVNASPQRWLEQLLEVLHHSLTKKKALHRLWYDLQVQAMYVPAFRHHVNEIRARLHDLIARLVRQFFPPATHSMSMSVDGAVSLIYAQVDGLFLQSILEEATTPENALSRFEQTLLQLLHMMFIPITTTTTPIPTKRGAF</sequence>
<keyword evidence="1" id="KW-0678">Repressor</keyword>
<dbReference type="InterPro" id="IPR001647">
    <property type="entry name" value="HTH_TetR"/>
</dbReference>
<keyword evidence="3 5" id="KW-0238">DNA-binding</keyword>
<keyword evidence="4" id="KW-0804">Transcription</keyword>
<evidence type="ECO:0000256" key="1">
    <source>
        <dbReference type="ARBA" id="ARBA00022491"/>
    </source>
</evidence>
<dbReference type="InterPro" id="IPR036271">
    <property type="entry name" value="Tet_transcr_reg_TetR-rel_C_sf"/>
</dbReference>
<name>A0ABR5N9C7_BRECH</name>
<evidence type="ECO:0000256" key="4">
    <source>
        <dbReference type="ARBA" id="ARBA00023163"/>
    </source>
</evidence>
<dbReference type="SUPFAM" id="SSF48498">
    <property type="entry name" value="Tetracyclin repressor-like, C-terminal domain"/>
    <property type="match status" value="1"/>
</dbReference>
<dbReference type="InterPro" id="IPR050109">
    <property type="entry name" value="HTH-type_TetR-like_transc_reg"/>
</dbReference>
<keyword evidence="2" id="KW-0805">Transcription regulation</keyword>
<dbReference type="InterPro" id="IPR039538">
    <property type="entry name" value="BetI_C"/>
</dbReference>
<dbReference type="InterPro" id="IPR009057">
    <property type="entry name" value="Homeodomain-like_sf"/>
</dbReference>
<dbReference type="Pfam" id="PF13977">
    <property type="entry name" value="TetR_C_6"/>
    <property type="match status" value="1"/>
</dbReference>
<comment type="caution">
    <text evidence="7">The sequence shown here is derived from an EMBL/GenBank/DDBJ whole genome shotgun (WGS) entry which is preliminary data.</text>
</comment>
<evidence type="ECO:0000256" key="3">
    <source>
        <dbReference type="ARBA" id="ARBA00023125"/>
    </source>
</evidence>
<dbReference type="PANTHER" id="PTHR30055:SF234">
    <property type="entry name" value="HTH-TYPE TRANSCRIPTIONAL REGULATOR BETI"/>
    <property type="match status" value="1"/>
</dbReference>
<dbReference type="Gene3D" id="1.10.357.10">
    <property type="entry name" value="Tetracycline Repressor, domain 2"/>
    <property type="match status" value="1"/>
</dbReference>
<dbReference type="PROSITE" id="PS01081">
    <property type="entry name" value="HTH_TETR_1"/>
    <property type="match status" value="1"/>
</dbReference>
<organism evidence="7 8">
    <name type="scientific">Brevibacillus choshinensis</name>
    <dbReference type="NCBI Taxonomy" id="54911"/>
    <lineage>
        <taxon>Bacteria</taxon>
        <taxon>Bacillati</taxon>
        <taxon>Bacillota</taxon>
        <taxon>Bacilli</taxon>
        <taxon>Bacillales</taxon>
        <taxon>Paenibacillaceae</taxon>
        <taxon>Brevibacillus</taxon>
    </lineage>
</organism>
<dbReference type="InterPro" id="IPR023772">
    <property type="entry name" value="DNA-bd_HTH_TetR-type_CS"/>
</dbReference>
<dbReference type="SUPFAM" id="SSF46689">
    <property type="entry name" value="Homeodomain-like"/>
    <property type="match status" value="1"/>
</dbReference>
<dbReference type="RefSeq" id="WP_055746303.1">
    <property type="nucleotide sequence ID" value="NZ_LJJB01000010.1"/>
</dbReference>
<dbReference type="EMBL" id="LJJB01000010">
    <property type="protein sequence ID" value="KQL47229.1"/>
    <property type="molecule type" value="Genomic_DNA"/>
</dbReference>
<dbReference type="PROSITE" id="PS50977">
    <property type="entry name" value="HTH_TETR_2"/>
    <property type="match status" value="1"/>
</dbReference>
<dbReference type="PANTHER" id="PTHR30055">
    <property type="entry name" value="HTH-TYPE TRANSCRIPTIONAL REGULATOR RUTR"/>
    <property type="match status" value="1"/>
</dbReference>